<dbReference type="AlphaFoldDB" id="A0AAV4VE45"/>
<dbReference type="Proteomes" id="UP001054945">
    <property type="component" value="Unassembled WGS sequence"/>
</dbReference>
<evidence type="ECO:0000313" key="2">
    <source>
        <dbReference type="Proteomes" id="UP001054945"/>
    </source>
</evidence>
<gene>
    <name evidence="1" type="ORF">CEXT_26431</name>
</gene>
<reference evidence="1 2" key="1">
    <citation type="submission" date="2021-06" db="EMBL/GenBank/DDBJ databases">
        <title>Caerostris extrusa draft genome.</title>
        <authorList>
            <person name="Kono N."/>
            <person name="Arakawa K."/>
        </authorList>
    </citation>
    <scope>NUCLEOTIDE SEQUENCE [LARGE SCALE GENOMIC DNA]</scope>
</reference>
<sequence length="116" mass="12265">MACVGGGSTCREGVAGGTVRLNAEARKVSSNHTLVFWPLPIRSGIFGGYGWGKNFHGLLENDAPGKNGRNSPPSSPEVRAIPFTTTVFGKQSFLKAVSCAMDSAGRNFVPRSLLHC</sequence>
<proteinExistence type="predicted"/>
<evidence type="ECO:0000313" key="1">
    <source>
        <dbReference type="EMBL" id="GIY68176.1"/>
    </source>
</evidence>
<keyword evidence="2" id="KW-1185">Reference proteome</keyword>
<comment type="caution">
    <text evidence="1">The sequence shown here is derived from an EMBL/GenBank/DDBJ whole genome shotgun (WGS) entry which is preliminary data.</text>
</comment>
<dbReference type="EMBL" id="BPLR01014336">
    <property type="protein sequence ID" value="GIY68176.1"/>
    <property type="molecule type" value="Genomic_DNA"/>
</dbReference>
<accession>A0AAV4VE45</accession>
<organism evidence="1 2">
    <name type="scientific">Caerostris extrusa</name>
    <name type="common">Bark spider</name>
    <name type="synonym">Caerostris bankana</name>
    <dbReference type="NCBI Taxonomy" id="172846"/>
    <lineage>
        <taxon>Eukaryota</taxon>
        <taxon>Metazoa</taxon>
        <taxon>Ecdysozoa</taxon>
        <taxon>Arthropoda</taxon>
        <taxon>Chelicerata</taxon>
        <taxon>Arachnida</taxon>
        <taxon>Araneae</taxon>
        <taxon>Araneomorphae</taxon>
        <taxon>Entelegynae</taxon>
        <taxon>Araneoidea</taxon>
        <taxon>Araneidae</taxon>
        <taxon>Caerostris</taxon>
    </lineage>
</organism>
<protein>
    <submittedName>
        <fullName evidence="1">Uncharacterized protein</fullName>
    </submittedName>
</protein>
<name>A0AAV4VE45_CAEEX</name>